<accession>A0A7W5GYJ2</accession>
<reference evidence="1 2" key="1">
    <citation type="submission" date="2020-08" db="EMBL/GenBank/DDBJ databases">
        <title>Genomic Encyclopedia of Type Strains, Phase III (KMG-III): the genomes of soil and plant-associated and newly described type strains.</title>
        <authorList>
            <person name="Whitman W."/>
        </authorList>
    </citation>
    <scope>NUCLEOTIDE SEQUENCE [LARGE SCALE GENOMIC DNA]</scope>
    <source>
        <strain evidence="1 2">CECT 7341</strain>
    </source>
</reference>
<dbReference type="AlphaFoldDB" id="A0A7W5GYJ2"/>
<dbReference type="Proteomes" id="UP000563050">
    <property type="component" value="Unassembled WGS sequence"/>
</dbReference>
<name>A0A7W5GYJ2_9GAMM</name>
<evidence type="ECO:0000313" key="1">
    <source>
        <dbReference type="EMBL" id="MBB3183332.1"/>
    </source>
</evidence>
<sequence>MNYDEAVKHTWNLEEGHPRDKAERMRLLIRYATLAPSGHNTQCWQIRVEEDAITLLPDLARRTPVVDPDDHHLYVSLGCATENLCLAAQAMGLSAQAEFRPQGDGAIRVSLTPGEAEVSPLFEAIAHRQCTRSDYDGTTLSAEELALLEAAGSGDGVSVVLLTEQDAIERALEYIQRANTRQLENPAFRRELEAWIRFNDAEAVKKGDGLSGRATGNPQAPRWLGKFLMRAMLKPKSENAKLARQVRSSSGLAVFVSAADDRAHWVQAGRCYQRFALQATALGIRNAFVNQPVEEASLRPEFAKALGRAGGRPDLVVRFGRGPAMPRSLRRPVESVITSTTSAP</sequence>
<keyword evidence="2" id="KW-1185">Reference proteome</keyword>
<protein>
    <recommendedName>
        <fullName evidence="3">Tat pathway signal protein</fullName>
    </recommendedName>
</protein>
<proteinExistence type="predicted"/>
<dbReference type="GO" id="GO:0016491">
    <property type="term" value="F:oxidoreductase activity"/>
    <property type="evidence" value="ECO:0007669"/>
    <property type="project" value="InterPro"/>
</dbReference>
<dbReference type="RefSeq" id="WP_183313507.1">
    <property type="nucleotide sequence ID" value="NZ_JACHXQ010000002.1"/>
</dbReference>
<dbReference type="Gene3D" id="3.40.109.10">
    <property type="entry name" value="NADH Oxidase"/>
    <property type="match status" value="2"/>
</dbReference>
<gene>
    <name evidence="1" type="ORF">FHR95_000873</name>
</gene>
<organism evidence="1 2">
    <name type="scientific">Halomonas fontilapidosi</name>
    <dbReference type="NCBI Taxonomy" id="616675"/>
    <lineage>
        <taxon>Bacteria</taxon>
        <taxon>Pseudomonadati</taxon>
        <taxon>Pseudomonadota</taxon>
        <taxon>Gammaproteobacteria</taxon>
        <taxon>Oceanospirillales</taxon>
        <taxon>Halomonadaceae</taxon>
        <taxon>Halomonas</taxon>
    </lineage>
</organism>
<comment type="caution">
    <text evidence="1">The sequence shown here is derived from an EMBL/GenBank/DDBJ whole genome shotgun (WGS) entry which is preliminary data.</text>
</comment>
<evidence type="ECO:0008006" key="3">
    <source>
        <dbReference type="Google" id="ProtNLM"/>
    </source>
</evidence>
<dbReference type="NCBIfam" id="NF047509">
    <property type="entry name" value="Rv3131_FMN_oxido"/>
    <property type="match status" value="1"/>
</dbReference>
<evidence type="ECO:0000313" key="2">
    <source>
        <dbReference type="Proteomes" id="UP000563050"/>
    </source>
</evidence>
<dbReference type="SUPFAM" id="SSF55469">
    <property type="entry name" value="FMN-dependent nitroreductase-like"/>
    <property type="match status" value="2"/>
</dbReference>
<dbReference type="EMBL" id="JACHXQ010000002">
    <property type="protein sequence ID" value="MBB3183332.1"/>
    <property type="molecule type" value="Genomic_DNA"/>
</dbReference>
<dbReference type="InterPro" id="IPR000415">
    <property type="entry name" value="Nitroreductase-like"/>
</dbReference>